<gene>
    <name evidence="2" type="ORF">V7S43_000989</name>
</gene>
<evidence type="ECO:0000313" key="2">
    <source>
        <dbReference type="EMBL" id="KAL3673268.1"/>
    </source>
</evidence>
<accession>A0ABD3G2Q4</accession>
<dbReference type="AlphaFoldDB" id="A0ABD3G2Q4"/>
<dbReference type="Proteomes" id="UP001632037">
    <property type="component" value="Unassembled WGS sequence"/>
</dbReference>
<evidence type="ECO:0008006" key="4">
    <source>
        <dbReference type="Google" id="ProtNLM"/>
    </source>
</evidence>
<feature type="region of interest" description="Disordered" evidence="1">
    <location>
        <begin position="563"/>
        <end position="713"/>
    </location>
</feature>
<dbReference type="Gene3D" id="3.50.50.60">
    <property type="entry name" value="FAD/NAD(P)-binding domain"/>
    <property type="match status" value="1"/>
</dbReference>
<evidence type="ECO:0000256" key="1">
    <source>
        <dbReference type="SAM" id="MobiDB-lite"/>
    </source>
</evidence>
<organism evidence="2 3">
    <name type="scientific">Phytophthora oleae</name>
    <dbReference type="NCBI Taxonomy" id="2107226"/>
    <lineage>
        <taxon>Eukaryota</taxon>
        <taxon>Sar</taxon>
        <taxon>Stramenopiles</taxon>
        <taxon>Oomycota</taxon>
        <taxon>Peronosporomycetes</taxon>
        <taxon>Peronosporales</taxon>
        <taxon>Peronosporaceae</taxon>
        <taxon>Phytophthora</taxon>
    </lineage>
</organism>
<feature type="compositionally biased region" description="Polar residues" evidence="1">
    <location>
        <begin position="580"/>
        <end position="591"/>
    </location>
</feature>
<keyword evidence="3" id="KW-1185">Reference proteome</keyword>
<protein>
    <recommendedName>
        <fullName evidence="4">FAD/NAD(P)-binding domain-containing protein</fullName>
    </recommendedName>
</protein>
<dbReference type="InterPro" id="IPR036188">
    <property type="entry name" value="FAD/NAD-bd_sf"/>
</dbReference>
<dbReference type="EMBL" id="JBIMZQ010000002">
    <property type="protein sequence ID" value="KAL3673268.1"/>
    <property type="molecule type" value="Genomic_DNA"/>
</dbReference>
<comment type="caution">
    <text evidence="2">The sequence shown here is derived from an EMBL/GenBank/DDBJ whole genome shotgun (WGS) entry which is preliminary data.</text>
</comment>
<proteinExistence type="predicted"/>
<dbReference type="PRINTS" id="PR00368">
    <property type="entry name" value="FADPNR"/>
</dbReference>
<sequence>MTSAEEVYKAVVVGGGPAGVGVFVRAARAGLLPRLLNPEKLGTAKDNELSTQLGFKQMGVAVLHAGDASTFGGGNLGEYIINSNTFACGLLASVLDEKPDLDPPESIKDTFLEKARVHESTKRLEEIGAAPGNLTEIGRFLRNVGACLIDEVAEKALETSKILLNTTATKYEALENGLIRVEANAGGSTVILHTEHLILAMGGTQELPSLDNPAYHSKLFAADSCLRDDGFAKLKQHLLAQPVGERKVCIVGGSHSSFSVAWLLLNKLVDPKAVTTKRSSLSSGSPKKQAASDSKKSKEESETALVLPHLASIGAPVTATVPVSPLSITKCEMPPTTSVKIKRTTLTATSGDTTPPKTSFFNPKEIMLLHRSPIRCYYGSKKEAEADGADATRVDRSGCVNTFTGLREDAKRLYKSITSGREVRVRLFQVHQQGSQTLVDKAYASAGAIVWGAGYKTNLLPGFDEAGTPLTFHQVNGVVKLDNKARLQLLGPFKGKCPSVLGLGLGFSLRSAVDEMGMETRVDGVTVYHRRGALLALEALFGSEVYGTSTSFEEMVEKQEKKKREAQASKVEKAVDKARNASTSTGESASPSKGHISRSDSVTTPRAKLVPLVSPTAPLARSGSSVTVRRSPSKPTASAAASDKKSPKKKDLAATNPPVKLLLLRRRASADEAAAAATKDSEPPELLSSAAPEPTAADECPTSCGGQPTALPT</sequence>
<evidence type="ECO:0000313" key="3">
    <source>
        <dbReference type="Proteomes" id="UP001632037"/>
    </source>
</evidence>
<feature type="compositionally biased region" description="Polar residues" evidence="1">
    <location>
        <begin position="704"/>
        <end position="713"/>
    </location>
</feature>
<feature type="compositionally biased region" description="Basic and acidic residues" evidence="1">
    <location>
        <begin position="642"/>
        <end position="652"/>
    </location>
</feature>
<name>A0ABD3G2Q4_9STRA</name>
<feature type="region of interest" description="Disordered" evidence="1">
    <location>
        <begin position="275"/>
        <end position="301"/>
    </location>
</feature>
<reference evidence="2 3" key="1">
    <citation type="submission" date="2024-09" db="EMBL/GenBank/DDBJ databases">
        <title>Genome sequencing and assembly of Phytophthora oleae, isolate VK10A, causative agent of rot of olive drupes.</title>
        <authorList>
            <person name="Conti Taguali S."/>
            <person name="Riolo M."/>
            <person name="La Spada F."/>
            <person name="Cacciola S.O."/>
            <person name="Dionisio G."/>
        </authorList>
    </citation>
    <scope>NUCLEOTIDE SEQUENCE [LARGE SCALE GENOMIC DNA]</scope>
    <source>
        <strain evidence="2 3">VK10A</strain>
    </source>
</reference>
<dbReference type="SUPFAM" id="SSF51905">
    <property type="entry name" value="FAD/NAD(P)-binding domain"/>
    <property type="match status" value="1"/>
</dbReference>
<feature type="compositionally biased region" description="Basic and acidic residues" evidence="1">
    <location>
        <begin position="563"/>
        <end position="579"/>
    </location>
</feature>